<feature type="domain" description="Protein kinase" evidence="7">
    <location>
        <begin position="54"/>
        <end position="345"/>
    </location>
</feature>
<keyword evidence="9" id="KW-1185">Reference proteome</keyword>
<dbReference type="FunCoup" id="Q4DQ16">
    <property type="interactions" value="4"/>
</dbReference>
<evidence type="ECO:0000313" key="8">
    <source>
        <dbReference type="EMBL" id="EAN94623.1"/>
    </source>
</evidence>
<dbReference type="Proteomes" id="UP000002296">
    <property type="component" value="Unassembled WGS sequence"/>
</dbReference>
<dbReference type="SMR" id="Q4DQ16"/>
<proteinExistence type="predicted"/>
<gene>
    <name evidence="8" type="ORF">Tc00.1047053510121.130</name>
</gene>
<dbReference type="GO" id="GO:0004674">
    <property type="term" value="F:protein serine/threonine kinase activity"/>
    <property type="evidence" value="ECO:0007669"/>
    <property type="project" value="UniProtKB-KW"/>
</dbReference>
<keyword evidence="6" id="KW-0732">Signal</keyword>
<evidence type="ECO:0000256" key="3">
    <source>
        <dbReference type="ARBA" id="ARBA00022741"/>
    </source>
</evidence>
<evidence type="ECO:0000313" key="9">
    <source>
        <dbReference type="Proteomes" id="UP000002296"/>
    </source>
</evidence>
<feature type="signal peptide" evidence="6">
    <location>
        <begin position="1"/>
        <end position="16"/>
    </location>
</feature>
<dbReference type="RefSeq" id="XP_816474.1">
    <property type="nucleotide sequence ID" value="XM_811381.1"/>
</dbReference>
<dbReference type="InParanoid" id="Q4DQ16"/>
<dbReference type="GO" id="GO:0035556">
    <property type="term" value="P:intracellular signal transduction"/>
    <property type="evidence" value="ECO:0007669"/>
    <property type="project" value="TreeGrafter"/>
</dbReference>
<dbReference type="SUPFAM" id="SSF56112">
    <property type="entry name" value="Protein kinase-like (PK-like)"/>
    <property type="match status" value="1"/>
</dbReference>
<dbReference type="Gene3D" id="1.10.510.10">
    <property type="entry name" value="Transferase(Phosphotransferase) domain 1"/>
    <property type="match status" value="1"/>
</dbReference>
<evidence type="ECO:0000256" key="4">
    <source>
        <dbReference type="ARBA" id="ARBA00022777"/>
    </source>
</evidence>
<dbReference type="AlphaFoldDB" id="Q4DQ16"/>
<keyword evidence="5" id="KW-0067">ATP-binding</keyword>
<keyword evidence="4 8" id="KW-0418">Kinase</keyword>
<dbReference type="eggNOG" id="KOG0588">
    <property type="taxonomic scope" value="Eukaryota"/>
</dbReference>
<protein>
    <submittedName>
        <fullName evidence="8">Serine/threonine protein kinase, putative</fullName>
    </submittedName>
</protein>
<dbReference type="PANTHER" id="PTHR24346">
    <property type="entry name" value="MAP/MICROTUBULE AFFINITY-REGULATING KINASE"/>
    <property type="match status" value="1"/>
</dbReference>
<evidence type="ECO:0000259" key="7">
    <source>
        <dbReference type="PROSITE" id="PS50011"/>
    </source>
</evidence>
<evidence type="ECO:0000256" key="6">
    <source>
        <dbReference type="SAM" id="SignalP"/>
    </source>
</evidence>
<evidence type="ECO:0000256" key="2">
    <source>
        <dbReference type="ARBA" id="ARBA00022679"/>
    </source>
</evidence>
<sequence length="348" mass="38937">MLFCYSFFFFVVVVVALCFLEDQHVVDTLTARTSSRNNKTGSTSAMRELALPGYTHVQHICSGASHETLVAQSDDTKELVLIRVYALDYLRKHPSLRRRIERRALASRVAHHPNIVKGLPAFVSDVDLFLVEEHCVGGELLIALDEYYRSTAAPSANDTGRQPAQQPFRCLSLSFIRRTMQDLMSGLHYLHSVCGLVHRNIKLESIFLDSSNRAKLGRLEMCAAIPSFEVKDGMLQLCCASKHYAAPELVMGCPYKGELIDVWSAGVVLFVMLTGRFPFEEEKEVVDGGDSLLFQRICTADEVLQIHPALGMVPDPLAVDLVRNMLRVNPECRLTVEEALQHPFLLTS</sequence>
<evidence type="ECO:0000256" key="1">
    <source>
        <dbReference type="ARBA" id="ARBA00022527"/>
    </source>
</evidence>
<dbReference type="SMART" id="SM00220">
    <property type="entry name" value="S_TKc"/>
    <property type="match status" value="1"/>
</dbReference>
<dbReference type="GO" id="GO:0005524">
    <property type="term" value="F:ATP binding"/>
    <property type="evidence" value="ECO:0007669"/>
    <property type="project" value="UniProtKB-KW"/>
</dbReference>
<dbReference type="PaxDb" id="353153-Q4DQ16"/>
<accession>Q4DQ16</accession>
<dbReference type="Pfam" id="PF00069">
    <property type="entry name" value="Pkinase"/>
    <property type="match status" value="1"/>
</dbReference>
<organism evidence="8 9">
    <name type="scientific">Trypanosoma cruzi (strain CL Brener)</name>
    <dbReference type="NCBI Taxonomy" id="353153"/>
    <lineage>
        <taxon>Eukaryota</taxon>
        <taxon>Discoba</taxon>
        <taxon>Euglenozoa</taxon>
        <taxon>Kinetoplastea</taxon>
        <taxon>Metakinetoplastina</taxon>
        <taxon>Trypanosomatida</taxon>
        <taxon>Trypanosomatidae</taxon>
        <taxon>Trypanosoma</taxon>
        <taxon>Schizotrypanum</taxon>
    </lineage>
</organism>
<dbReference type="EMBL" id="AAHK01000263">
    <property type="protein sequence ID" value="EAN94623.1"/>
    <property type="molecule type" value="Genomic_DNA"/>
</dbReference>
<dbReference type="Gene3D" id="3.30.200.20">
    <property type="entry name" value="Phosphorylase Kinase, domain 1"/>
    <property type="match status" value="1"/>
</dbReference>
<dbReference type="GO" id="GO:0005737">
    <property type="term" value="C:cytoplasm"/>
    <property type="evidence" value="ECO:0007669"/>
    <property type="project" value="TreeGrafter"/>
</dbReference>
<keyword evidence="1 8" id="KW-0723">Serine/threonine-protein kinase</keyword>
<dbReference type="KEGG" id="tcr:510121.130"/>
<dbReference type="OMA" id="CGSKHYA"/>
<dbReference type="STRING" id="353153.Q4DQ16"/>
<comment type="caution">
    <text evidence="8">The sequence shown here is derived from an EMBL/GenBank/DDBJ whole genome shotgun (WGS) entry which is preliminary data.</text>
</comment>
<dbReference type="PANTHER" id="PTHR24346:SF82">
    <property type="entry name" value="KP78A-RELATED"/>
    <property type="match status" value="1"/>
</dbReference>
<name>Q4DQ16_TRYCC</name>
<dbReference type="PROSITE" id="PS50011">
    <property type="entry name" value="PROTEIN_KINASE_DOM"/>
    <property type="match status" value="1"/>
</dbReference>
<dbReference type="GeneID" id="3548374"/>
<reference evidence="8 9" key="1">
    <citation type="journal article" date="2005" name="Science">
        <title>The genome sequence of Trypanosoma cruzi, etiologic agent of Chagas disease.</title>
        <authorList>
            <person name="El-Sayed N.M."/>
            <person name="Myler P.J."/>
            <person name="Bartholomeu D.C."/>
            <person name="Nilsson D."/>
            <person name="Aggarwal G."/>
            <person name="Tran A.N."/>
            <person name="Ghedin E."/>
            <person name="Worthey E.A."/>
            <person name="Delcher A.L."/>
            <person name="Blandin G."/>
            <person name="Westenberger S.J."/>
            <person name="Caler E."/>
            <person name="Cerqueira G.C."/>
            <person name="Branche C."/>
            <person name="Haas B."/>
            <person name="Anupama A."/>
            <person name="Arner E."/>
            <person name="Aslund L."/>
            <person name="Attipoe P."/>
            <person name="Bontempi E."/>
            <person name="Bringaud F."/>
            <person name="Burton P."/>
            <person name="Cadag E."/>
            <person name="Campbell D.A."/>
            <person name="Carrington M."/>
            <person name="Crabtree J."/>
            <person name="Darban H."/>
            <person name="da Silveira J.F."/>
            <person name="de Jong P."/>
            <person name="Edwards K."/>
            <person name="Englund P.T."/>
            <person name="Fazelina G."/>
            <person name="Feldblyum T."/>
            <person name="Ferella M."/>
            <person name="Frasch A.C."/>
            <person name="Gull K."/>
            <person name="Horn D."/>
            <person name="Hou L."/>
            <person name="Huang Y."/>
            <person name="Kindlund E."/>
            <person name="Klingbeil M."/>
            <person name="Kluge S."/>
            <person name="Koo H."/>
            <person name="Lacerda D."/>
            <person name="Levin M.J."/>
            <person name="Lorenzi H."/>
            <person name="Louie T."/>
            <person name="Machado C.R."/>
            <person name="McCulloch R."/>
            <person name="McKenna A."/>
            <person name="Mizuno Y."/>
            <person name="Mottram J.C."/>
            <person name="Nelson S."/>
            <person name="Ochaya S."/>
            <person name="Osoegawa K."/>
            <person name="Pai G."/>
            <person name="Parsons M."/>
            <person name="Pentony M."/>
            <person name="Pettersson U."/>
            <person name="Pop M."/>
            <person name="Ramirez J.L."/>
            <person name="Rinta J."/>
            <person name="Robertson L."/>
            <person name="Salzberg S.L."/>
            <person name="Sanchez D.O."/>
            <person name="Seyler A."/>
            <person name="Sharma R."/>
            <person name="Shetty J."/>
            <person name="Simpson A.J."/>
            <person name="Sisk E."/>
            <person name="Tammi M.T."/>
            <person name="Tarleton R."/>
            <person name="Teixeira S."/>
            <person name="Van Aken S."/>
            <person name="Vogt C."/>
            <person name="Ward P.N."/>
            <person name="Wickstead B."/>
            <person name="Wortman J."/>
            <person name="White O."/>
            <person name="Fraser C.M."/>
            <person name="Stuart K.D."/>
            <person name="Andersson B."/>
        </authorList>
    </citation>
    <scope>NUCLEOTIDE SEQUENCE [LARGE SCALE GENOMIC DNA]</scope>
    <source>
        <strain evidence="8 9">CL Brener</strain>
    </source>
</reference>
<keyword evidence="2" id="KW-0808">Transferase</keyword>
<dbReference type="InterPro" id="IPR000719">
    <property type="entry name" value="Prot_kinase_dom"/>
</dbReference>
<dbReference type="InterPro" id="IPR011009">
    <property type="entry name" value="Kinase-like_dom_sf"/>
</dbReference>
<evidence type="ECO:0000256" key="5">
    <source>
        <dbReference type="ARBA" id="ARBA00022840"/>
    </source>
</evidence>
<feature type="chain" id="PRO_5004237324" evidence="6">
    <location>
        <begin position="17"/>
        <end position="348"/>
    </location>
</feature>
<keyword evidence="3" id="KW-0547">Nucleotide-binding</keyword>